<dbReference type="OMA" id="ITHFHIS"/>
<dbReference type="PANTHER" id="PTHR33415">
    <property type="entry name" value="PROTEIN EMBRYO DEFECTIVE 514"/>
    <property type="match status" value="1"/>
</dbReference>
<dbReference type="Gene3D" id="3.10.450.40">
    <property type="match status" value="1"/>
</dbReference>
<evidence type="ECO:0000313" key="2">
    <source>
        <dbReference type="Proteomes" id="UP000011750"/>
    </source>
</evidence>
<protein>
    <submittedName>
        <fullName evidence="1">Uncharacterized protein</fullName>
    </submittedName>
</protein>
<organism evidence="1 2">
    <name type="scientific">Brassica campestris</name>
    <name type="common">Field mustard</name>
    <dbReference type="NCBI Taxonomy" id="3711"/>
    <lineage>
        <taxon>Eukaryota</taxon>
        <taxon>Viridiplantae</taxon>
        <taxon>Streptophyta</taxon>
        <taxon>Embryophyta</taxon>
        <taxon>Tracheophyta</taxon>
        <taxon>Spermatophyta</taxon>
        <taxon>Magnoliopsida</taxon>
        <taxon>eudicotyledons</taxon>
        <taxon>Gunneridae</taxon>
        <taxon>Pentapetalae</taxon>
        <taxon>rosids</taxon>
        <taxon>malvids</taxon>
        <taxon>Brassicales</taxon>
        <taxon>Brassicaceae</taxon>
        <taxon>Brassiceae</taxon>
        <taxon>Brassica</taxon>
    </lineage>
</organism>
<dbReference type="Proteomes" id="UP000011750">
    <property type="component" value="Unassembled WGS sequence"/>
</dbReference>
<dbReference type="Gramene" id="Bra041010.1">
    <property type="protein sequence ID" value="Bra041010.1-P"/>
    <property type="gene ID" value="Bra041010"/>
</dbReference>
<reference evidence="1" key="3">
    <citation type="submission" date="2023-03" db="UniProtKB">
        <authorList>
            <consortium name="EnsemblPlants"/>
        </authorList>
    </citation>
    <scope>IDENTIFICATION</scope>
    <source>
        <strain evidence="1">cv. Chiifu-401-42</strain>
    </source>
</reference>
<evidence type="ECO:0000313" key="1">
    <source>
        <dbReference type="EnsemblPlants" id="Bra041010.1-P"/>
    </source>
</evidence>
<reference evidence="2" key="1">
    <citation type="journal article" date="2011" name="Nat. Genet.">
        <title>The genome of the mesopolyploid crop species Brassica rapa.</title>
        <authorList>
            <consortium name="Brassica rapa Genome Sequencing Project Consortium"/>
            <person name="Wang X."/>
            <person name="Wang H."/>
            <person name="Wang J."/>
            <person name="Sun R."/>
            <person name="Wu J."/>
            <person name="Liu S."/>
            <person name="Bai Y."/>
            <person name="Mun J.H."/>
            <person name="Bancroft I."/>
            <person name="Cheng F."/>
            <person name="Huang S."/>
            <person name="Li X."/>
            <person name="Hua W."/>
            <person name="Wang J."/>
            <person name="Wang X."/>
            <person name="Freeling M."/>
            <person name="Pires J.C."/>
            <person name="Paterson A.H."/>
            <person name="Chalhoub B."/>
            <person name="Wang B."/>
            <person name="Hayward A."/>
            <person name="Sharpe A.G."/>
            <person name="Park B.S."/>
            <person name="Weisshaar B."/>
            <person name="Liu B."/>
            <person name="Li B."/>
            <person name="Liu B."/>
            <person name="Tong C."/>
            <person name="Song C."/>
            <person name="Duran C."/>
            <person name="Peng C."/>
            <person name="Geng C."/>
            <person name="Koh C."/>
            <person name="Lin C."/>
            <person name="Edwards D."/>
            <person name="Mu D."/>
            <person name="Shen D."/>
            <person name="Soumpourou E."/>
            <person name="Li F."/>
            <person name="Fraser F."/>
            <person name="Conant G."/>
            <person name="Lassalle G."/>
            <person name="King G.J."/>
            <person name="Bonnema G."/>
            <person name="Tang H."/>
            <person name="Wang H."/>
            <person name="Belcram H."/>
            <person name="Zhou H."/>
            <person name="Hirakawa H."/>
            <person name="Abe H."/>
            <person name="Guo H."/>
            <person name="Wang H."/>
            <person name="Jin H."/>
            <person name="Parkin I.A."/>
            <person name="Batley J."/>
            <person name="Kim J.S."/>
            <person name="Just J."/>
            <person name="Li J."/>
            <person name="Xu J."/>
            <person name="Deng J."/>
            <person name="Kim J.A."/>
            <person name="Li J."/>
            <person name="Yu J."/>
            <person name="Meng J."/>
            <person name="Wang J."/>
            <person name="Min J."/>
            <person name="Poulain J."/>
            <person name="Wang J."/>
            <person name="Hatakeyama K."/>
            <person name="Wu K."/>
            <person name="Wang L."/>
            <person name="Fang L."/>
            <person name="Trick M."/>
            <person name="Links M.G."/>
            <person name="Zhao M."/>
            <person name="Jin M."/>
            <person name="Ramchiary N."/>
            <person name="Drou N."/>
            <person name="Berkman P.J."/>
            <person name="Cai Q."/>
            <person name="Huang Q."/>
            <person name="Li R."/>
            <person name="Tabata S."/>
            <person name="Cheng S."/>
            <person name="Zhang S."/>
            <person name="Zhang S."/>
            <person name="Huang S."/>
            <person name="Sato S."/>
            <person name="Sun S."/>
            <person name="Kwon S.J."/>
            <person name="Choi S.R."/>
            <person name="Lee T.H."/>
            <person name="Fan W."/>
            <person name="Zhao X."/>
            <person name="Tan X."/>
            <person name="Xu X."/>
            <person name="Wang Y."/>
            <person name="Qiu Y."/>
            <person name="Yin Y."/>
            <person name="Li Y."/>
            <person name="Du Y."/>
            <person name="Liao Y."/>
            <person name="Lim Y."/>
            <person name="Narusaka Y."/>
            <person name="Wang Y."/>
            <person name="Wang Z."/>
            <person name="Li Z."/>
            <person name="Wang Z."/>
            <person name="Xiong Z."/>
            <person name="Zhang Z."/>
        </authorList>
    </citation>
    <scope>NUCLEOTIDE SEQUENCE [LARGE SCALE GENOMIC DNA]</scope>
    <source>
        <strain evidence="2">cv. Chiifu-401-42</strain>
    </source>
</reference>
<dbReference type="eggNOG" id="KOG0260">
    <property type="taxonomic scope" value="Eukaryota"/>
</dbReference>
<dbReference type="HOGENOM" id="CLU_015652_0_0_1"/>
<dbReference type="PANTHER" id="PTHR33415:SF21">
    <property type="entry name" value="OS04G0572600 PROTEIN"/>
    <property type="match status" value="1"/>
</dbReference>
<dbReference type="EnsemblPlants" id="Bra041010.1">
    <property type="protein sequence ID" value="Bra041010.1-P"/>
    <property type="gene ID" value="Bra041010"/>
</dbReference>
<dbReference type="InParanoid" id="M4FIT1"/>
<keyword evidence="2" id="KW-1185">Reference proteome</keyword>
<reference evidence="2" key="2">
    <citation type="journal article" date="2018" name="Hortic Res">
        <title>Improved Brassica rapa reference genome by single-molecule sequencing and chromosome conformation capture technologies.</title>
        <authorList>
            <person name="Zhang L."/>
            <person name="Cai X."/>
            <person name="Wu J."/>
            <person name="Liu M."/>
            <person name="Grob S."/>
            <person name="Cheng F."/>
            <person name="Liang J."/>
            <person name="Cai C."/>
            <person name="Liu Z."/>
            <person name="Liu B."/>
            <person name="Wang F."/>
            <person name="Li S."/>
            <person name="Liu F."/>
            <person name="Li X."/>
            <person name="Cheng L."/>
            <person name="Yang W."/>
            <person name="Li M.H."/>
            <person name="Grossniklaus U."/>
            <person name="Zheng H."/>
            <person name="Wang X."/>
        </authorList>
    </citation>
    <scope>NUCLEOTIDE SEQUENCE [LARGE SCALE GENOMIC DNA]</scope>
    <source>
        <strain evidence="2">cv. Chiifu-401-42</strain>
    </source>
</reference>
<dbReference type="AlphaFoldDB" id="M4FIT1"/>
<dbReference type="InterPro" id="IPR044673">
    <property type="entry name" value="DCL-like"/>
</dbReference>
<dbReference type="Pfam" id="PF11523">
    <property type="entry name" value="DUF3223"/>
    <property type="match status" value="1"/>
</dbReference>
<dbReference type="STRING" id="51351.M4FIT1"/>
<dbReference type="GO" id="GO:0009507">
    <property type="term" value="C:chloroplast"/>
    <property type="evidence" value="ECO:0000318"/>
    <property type="project" value="GO_Central"/>
</dbReference>
<sequence length="478" mass="53449">MPMSSWVCHFHISKKVLKQKQLDVESVVSSLNKQYANRKKELKLDVIDLEIQSTNHCSWDDKSMEDDRFCITVTVLEASTHGSLELDAIRLVLIPFLLDSPVKGYGEIKKVEILWADRPKAPKRNKKHMAGELFVKVTMHGVRGKKNIWSALLETCLPIMDMIDWTRSHPDNIRQCCSVYGIDAGRSIFLADLESAVADTGKGMLREHLLLVADCLSVTGEFVALNPKGWSKQRQAESTPAPFTQACFSSPSQCFLKAAKEGVTDELQGSIDALAWGKVPSFGTGDQFEIIISPKDHGFSSTPVKVYDFLSSTATLPKRKASSLPKSDNFTVQPFPLLDTALSKAVKTLDGKGLTRSQLRTIFTWDDIEKLSRSLKRILYNYEIDATLNERDERLLMMALLFHPNRDEKLGPGFQGIKVANSKHGNARCFEVVRTDGTTEDFSYHKCVLGATEIIAPKRVNFYKAKYLRNGTVQAGAI</sequence>
<dbReference type="GO" id="GO:1901259">
    <property type="term" value="P:chloroplast rRNA processing"/>
    <property type="evidence" value="ECO:0000318"/>
    <property type="project" value="GO_Central"/>
</dbReference>
<dbReference type="SUPFAM" id="SSF64484">
    <property type="entry name" value="beta and beta-prime subunits of DNA dependent RNA-polymerase"/>
    <property type="match status" value="1"/>
</dbReference>
<proteinExistence type="predicted"/>
<dbReference type="GO" id="GO:0009658">
    <property type="term" value="P:chloroplast organization"/>
    <property type="evidence" value="ECO:0000318"/>
    <property type="project" value="GO_Central"/>
</dbReference>
<name>M4FIT1_BRACM</name>
<accession>M4FIT1</accession>